<dbReference type="GO" id="GO:0006313">
    <property type="term" value="P:DNA transposition"/>
    <property type="evidence" value="ECO:0007669"/>
    <property type="project" value="InterPro"/>
</dbReference>
<dbReference type="AlphaFoldDB" id="A0A0P8Y9Q3"/>
<dbReference type="GO" id="GO:0004803">
    <property type="term" value="F:transposase activity"/>
    <property type="evidence" value="ECO:0007669"/>
    <property type="project" value="InterPro"/>
</dbReference>
<organism evidence="2 3">
    <name type="scientific">Oxobacter pfennigii</name>
    <dbReference type="NCBI Taxonomy" id="36849"/>
    <lineage>
        <taxon>Bacteria</taxon>
        <taxon>Bacillati</taxon>
        <taxon>Bacillota</taxon>
        <taxon>Clostridia</taxon>
        <taxon>Eubacteriales</taxon>
        <taxon>Clostridiaceae</taxon>
        <taxon>Oxobacter</taxon>
    </lineage>
</organism>
<dbReference type="PATRIC" id="fig|36849.3.peg.3241"/>
<dbReference type="Pfam" id="PF01797">
    <property type="entry name" value="Y1_Tnp"/>
    <property type="match status" value="1"/>
</dbReference>
<sequence>MPRCAREKSLDSVYHVMVRSIAEINLFTDHADKDVYMRLLKRYKDIYLFKVYGFCLMETHGHIIIDVQGADISRIMHGVNQSYAWYYNHRHKRHGHLFQDRFKSKIVSDDRYLITLSAYIHNNTQDIEGYENQVEKYEYSSLGIYLGSMENKYGLVDKEFILSQISYNTAIAKKQYLELVYRDNPDIIPDDAEFKNEKAQYRSERKVIVRSFRPDEVVSFVENYIKQYNTNISIKYTKKNIEAKALSVLLLRGICDMKQKDICAFMGNITQSHSAKLCARGIDLLQRKKEYMNIAKDFIRRKAG</sequence>
<feature type="domain" description="Transposase IS200-like" evidence="1">
    <location>
        <begin position="9"/>
        <end position="123"/>
    </location>
</feature>
<dbReference type="GO" id="GO:0003677">
    <property type="term" value="F:DNA binding"/>
    <property type="evidence" value="ECO:0007669"/>
    <property type="project" value="InterPro"/>
</dbReference>
<reference evidence="2 3" key="1">
    <citation type="submission" date="2015-09" db="EMBL/GenBank/DDBJ databases">
        <title>Genome sequence of Oxobacter pfennigii DSM 3222.</title>
        <authorList>
            <person name="Poehlein A."/>
            <person name="Bengelsdorf F.R."/>
            <person name="Schiel-Bengelsdorf B."/>
            <person name="Duerre P."/>
            <person name="Daniel R."/>
        </authorList>
    </citation>
    <scope>NUCLEOTIDE SEQUENCE [LARGE SCALE GENOMIC DNA]</scope>
    <source>
        <strain evidence="2 3">DSM 3222</strain>
    </source>
</reference>
<evidence type="ECO:0000313" key="2">
    <source>
        <dbReference type="EMBL" id="KPU43618.1"/>
    </source>
</evidence>
<gene>
    <name evidence="2" type="ORF">OXPF_30590</name>
</gene>
<protein>
    <submittedName>
        <fullName evidence="2">Transposase IS200 like protein</fullName>
    </submittedName>
</protein>
<dbReference type="InterPro" id="IPR002686">
    <property type="entry name" value="Transposase_17"/>
</dbReference>
<comment type="caution">
    <text evidence="2">The sequence shown here is derived from an EMBL/GenBank/DDBJ whole genome shotgun (WGS) entry which is preliminary data.</text>
</comment>
<dbReference type="EMBL" id="LKET01000039">
    <property type="protein sequence ID" value="KPU43618.1"/>
    <property type="molecule type" value="Genomic_DNA"/>
</dbReference>
<name>A0A0P8Y9Q3_9CLOT</name>
<dbReference type="STRING" id="36849.OXPF_30590"/>
<evidence type="ECO:0000313" key="3">
    <source>
        <dbReference type="Proteomes" id="UP000050326"/>
    </source>
</evidence>
<dbReference type="RefSeq" id="WP_242854420.1">
    <property type="nucleotide sequence ID" value="NZ_LKET01000039.1"/>
</dbReference>
<dbReference type="SUPFAM" id="SSF143422">
    <property type="entry name" value="Transposase IS200-like"/>
    <property type="match status" value="1"/>
</dbReference>
<dbReference type="Proteomes" id="UP000050326">
    <property type="component" value="Unassembled WGS sequence"/>
</dbReference>
<evidence type="ECO:0000259" key="1">
    <source>
        <dbReference type="SMART" id="SM01321"/>
    </source>
</evidence>
<dbReference type="PANTHER" id="PTHR34322">
    <property type="entry name" value="TRANSPOSASE, Y1_TNP DOMAIN-CONTAINING"/>
    <property type="match status" value="1"/>
</dbReference>
<keyword evidence="3" id="KW-1185">Reference proteome</keyword>
<dbReference type="PANTHER" id="PTHR34322:SF2">
    <property type="entry name" value="TRANSPOSASE IS200-LIKE DOMAIN-CONTAINING PROTEIN"/>
    <property type="match status" value="1"/>
</dbReference>
<accession>A0A0P8Y9Q3</accession>
<dbReference type="Gene3D" id="3.30.70.1290">
    <property type="entry name" value="Transposase IS200-like"/>
    <property type="match status" value="1"/>
</dbReference>
<dbReference type="InterPro" id="IPR036515">
    <property type="entry name" value="Transposase_17_sf"/>
</dbReference>
<proteinExistence type="predicted"/>
<dbReference type="SMART" id="SM01321">
    <property type="entry name" value="Y1_Tnp"/>
    <property type="match status" value="1"/>
</dbReference>